<evidence type="ECO:0000313" key="11">
    <source>
        <dbReference type="Proteomes" id="UP000266861"/>
    </source>
</evidence>
<feature type="domain" description="CoA-binding" evidence="9">
    <location>
        <begin position="43"/>
        <end position="138"/>
    </location>
</feature>
<dbReference type="InterPro" id="IPR033847">
    <property type="entry name" value="Citrt_syn/SCS-alpha_CS"/>
</dbReference>
<dbReference type="Proteomes" id="UP000266861">
    <property type="component" value="Unassembled WGS sequence"/>
</dbReference>
<name>A0A397IQG5_9GLOM</name>
<protein>
    <recommendedName>
        <fullName evidence="6">Succinate--CoA ligase [ADP-forming] subunit alpha, mitochondrial</fullName>
        <ecNumber evidence="6">6.2.1.5</ecNumber>
    </recommendedName>
    <alternativeName>
        <fullName evidence="6">Succinyl-CoA synthetase subunit alpha</fullName>
        <shortName evidence="6">SCS-alpha</shortName>
    </alternativeName>
</protein>
<keyword evidence="2 6" id="KW-0816">Tricarboxylic acid cycle</keyword>
<sequence length="338" mass="35800">MSMGLTSFRSLKPKLQTLCCSKRGFSLSAVRLSYEDTIKNMRLTKETRLICQGFTGKQGTFHSQQAIQYGTNMVGGVSPGKGGKTHLNLPVFNSVIEAAREVKPDASVIYVPPPFAAAAILESIEAEIPLVVAITEGIPQKDMVKVLKALKSQNKTRLIGPNCPGIIAPNSCKIGIMPGHIHQKGKIGIVSRSGTLTYEAVNQTTQVNLGQSLCVGIGGDPFNGTNFVDCLKLFLEDDETEGIILIGEIGGSAEEEAAEYLKEHNLKRDKPKPVVSFIAGLTAPPGRRMGHAGAIIAGGKGTATDKIDALESAGVFVSKSPAKLGTSLRTEMEKAGLA</sequence>
<dbReference type="PIRSF" id="PIRSF001553">
    <property type="entry name" value="SucCS_alpha"/>
    <property type="match status" value="1"/>
</dbReference>
<dbReference type="PANTHER" id="PTHR11117:SF2">
    <property type="entry name" value="SUCCINATE--COA LIGASE [ADP_GDP-FORMING] SUBUNIT ALPHA, MITOCHONDRIAL"/>
    <property type="match status" value="1"/>
</dbReference>
<dbReference type="PROSITE" id="PS01216">
    <property type="entry name" value="SUCCINYL_COA_LIG_1"/>
    <property type="match status" value="1"/>
</dbReference>
<evidence type="ECO:0000256" key="4">
    <source>
        <dbReference type="ARBA" id="ARBA00022741"/>
    </source>
</evidence>
<comment type="caution">
    <text evidence="10">The sequence shown here is derived from an EMBL/GenBank/DDBJ whole genome shotgun (WGS) entry which is preliminary data.</text>
</comment>
<evidence type="ECO:0000256" key="3">
    <source>
        <dbReference type="ARBA" id="ARBA00022598"/>
    </source>
</evidence>
<comment type="function">
    <text evidence="6">Succinyl-CoA synthetase functions in the citric acid cycle (TCA), coupling the hydrolysis of succinyl-CoA to the synthesis of ATP and thus represents the only step of substrate-level phosphorylation in the TCA. The alpha subunit of the enzyme binds the substrates coenzyme A and phosphate, while succinate binding and nucleotide specificity is provided by the beta subunit.</text>
</comment>
<dbReference type="OrthoDB" id="1664372at2759"/>
<keyword evidence="11" id="KW-1185">Reference proteome</keyword>
<dbReference type="GO" id="GO:0004776">
    <property type="term" value="F:succinate-CoA ligase (GDP-forming) activity"/>
    <property type="evidence" value="ECO:0007669"/>
    <property type="project" value="TreeGrafter"/>
</dbReference>
<feature type="active site" description="Tele-phosphohistidine intermediate" evidence="6 7">
    <location>
        <position position="291"/>
    </location>
</feature>
<keyword evidence="3 6" id="KW-0436">Ligase</keyword>
<evidence type="ECO:0000256" key="5">
    <source>
        <dbReference type="ARBA" id="ARBA00061754"/>
    </source>
</evidence>
<keyword evidence="6" id="KW-0496">Mitochondrion</keyword>
<organism evidence="10 11">
    <name type="scientific">Diversispora epigaea</name>
    <dbReference type="NCBI Taxonomy" id="1348612"/>
    <lineage>
        <taxon>Eukaryota</taxon>
        <taxon>Fungi</taxon>
        <taxon>Fungi incertae sedis</taxon>
        <taxon>Mucoromycota</taxon>
        <taxon>Glomeromycotina</taxon>
        <taxon>Glomeromycetes</taxon>
        <taxon>Diversisporales</taxon>
        <taxon>Diversisporaceae</taxon>
        <taxon>Diversispora</taxon>
    </lineage>
</organism>
<dbReference type="Pfam" id="PF02629">
    <property type="entry name" value="CoA_binding"/>
    <property type="match status" value="1"/>
</dbReference>
<dbReference type="InterPro" id="IPR016102">
    <property type="entry name" value="Succinyl-CoA_synth-like"/>
</dbReference>
<dbReference type="STRING" id="1348612.A0A397IQG5"/>
<dbReference type="Pfam" id="PF00549">
    <property type="entry name" value="Ligase_CoA"/>
    <property type="match status" value="1"/>
</dbReference>
<dbReference type="Gene3D" id="3.40.50.261">
    <property type="entry name" value="Succinyl-CoA synthetase domains"/>
    <property type="match status" value="1"/>
</dbReference>
<dbReference type="AlphaFoldDB" id="A0A397IQG5"/>
<keyword evidence="4 6" id="KW-0547">Nucleotide-binding</keyword>
<feature type="binding site" evidence="6">
    <location>
        <begin position="134"/>
        <end position="136"/>
    </location>
    <ligand>
        <name>CoA</name>
        <dbReference type="ChEBI" id="CHEBI:57287"/>
    </ligand>
</feature>
<evidence type="ECO:0000259" key="9">
    <source>
        <dbReference type="SMART" id="SM00881"/>
    </source>
</evidence>
<dbReference type="GO" id="GO:0005739">
    <property type="term" value="C:mitochondrion"/>
    <property type="evidence" value="ECO:0007669"/>
    <property type="project" value="UniProtKB-SubCell"/>
</dbReference>
<dbReference type="UniPathway" id="UPA00223">
    <property type="reaction ID" value="UER00999"/>
</dbReference>
<dbReference type="NCBIfam" id="NF004230">
    <property type="entry name" value="PRK05678.1"/>
    <property type="match status" value="1"/>
</dbReference>
<dbReference type="SUPFAM" id="SSF51735">
    <property type="entry name" value="NAD(P)-binding Rossmann-fold domains"/>
    <property type="match status" value="1"/>
</dbReference>
<dbReference type="InterPro" id="IPR003781">
    <property type="entry name" value="CoA-bd"/>
</dbReference>
<dbReference type="SMART" id="SM00881">
    <property type="entry name" value="CoA_binding"/>
    <property type="match status" value="1"/>
</dbReference>
<evidence type="ECO:0000256" key="2">
    <source>
        <dbReference type="ARBA" id="ARBA00022532"/>
    </source>
</evidence>
<dbReference type="EC" id="6.2.1.5" evidence="6"/>
<dbReference type="NCBIfam" id="TIGR01019">
    <property type="entry name" value="sucCoAalpha"/>
    <property type="match status" value="1"/>
</dbReference>
<dbReference type="PANTHER" id="PTHR11117">
    <property type="entry name" value="SUCCINYL-COA LIGASE SUBUNIT ALPHA"/>
    <property type="match status" value="1"/>
</dbReference>
<gene>
    <name evidence="10" type="ORF">Glove_166g219</name>
</gene>
<comment type="catalytic activity">
    <reaction evidence="6">
        <text>succinate + ATP + CoA = succinyl-CoA + ADP + phosphate</text>
        <dbReference type="Rhea" id="RHEA:17661"/>
        <dbReference type="ChEBI" id="CHEBI:30031"/>
        <dbReference type="ChEBI" id="CHEBI:30616"/>
        <dbReference type="ChEBI" id="CHEBI:43474"/>
        <dbReference type="ChEBI" id="CHEBI:57287"/>
        <dbReference type="ChEBI" id="CHEBI:57292"/>
        <dbReference type="ChEBI" id="CHEBI:456216"/>
        <dbReference type="EC" id="6.2.1.5"/>
    </reaction>
</comment>
<dbReference type="HAMAP" id="MF_01988">
    <property type="entry name" value="Succ_CoA_alpha"/>
    <property type="match status" value="1"/>
</dbReference>
<dbReference type="EMBL" id="PQFF01000156">
    <property type="protein sequence ID" value="RHZ78211.1"/>
    <property type="molecule type" value="Genomic_DNA"/>
</dbReference>
<accession>A0A397IQG5</accession>
<dbReference type="Gene3D" id="3.40.50.720">
    <property type="entry name" value="NAD(P)-binding Rossmann-like Domain"/>
    <property type="match status" value="1"/>
</dbReference>
<dbReference type="GO" id="GO:0009361">
    <property type="term" value="C:succinate-CoA ligase complex (ADP-forming)"/>
    <property type="evidence" value="ECO:0007669"/>
    <property type="project" value="TreeGrafter"/>
</dbReference>
<dbReference type="GO" id="GO:0000166">
    <property type="term" value="F:nucleotide binding"/>
    <property type="evidence" value="ECO:0007669"/>
    <property type="project" value="UniProtKB-KW"/>
</dbReference>
<comment type="subcellular location">
    <subcellularLocation>
        <location evidence="6">Mitochondrion</location>
    </subcellularLocation>
</comment>
<comment type="similarity">
    <text evidence="6 8">Belongs to the succinate/malate CoA ligase alpha subunit family.</text>
</comment>
<feature type="binding site" evidence="6">
    <location>
        <begin position="55"/>
        <end position="58"/>
    </location>
    <ligand>
        <name>CoA</name>
        <dbReference type="ChEBI" id="CHEBI:57287"/>
    </ligand>
</feature>
<proteinExistence type="inferred from homology"/>
<dbReference type="InterPro" id="IPR017440">
    <property type="entry name" value="Cit_synth/succinyl-CoA_lig_AS"/>
</dbReference>
<dbReference type="GO" id="GO:0006099">
    <property type="term" value="P:tricarboxylic acid cycle"/>
    <property type="evidence" value="ECO:0007669"/>
    <property type="project" value="UniProtKB-UniRule"/>
</dbReference>
<dbReference type="PRINTS" id="PR01798">
    <property type="entry name" value="SCOASYNTHASE"/>
</dbReference>
<dbReference type="FunFam" id="3.40.50.261:FF:000005">
    <property type="entry name" value="Succinate--CoA ligase [ADP-forming] subunit alpha, mitochondrial"/>
    <property type="match status" value="1"/>
</dbReference>
<dbReference type="InterPro" id="IPR005811">
    <property type="entry name" value="SUCC_ACL_C"/>
</dbReference>
<feature type="binding site" evidence="6">
    <location>
        <position position="198"/>
    </location>
    <ligand>
        <name>substrate</name>
        <note>ligand shared with subunit beta</note>
    </ligand>
</feature>
<comment type="pathway">
    <text evidence="1 6">Carbohydrate metabolism; tricarboxylic acid cycle; succinate from succinyl-CoA (ligase route): step 1/1.</text>
</comment>
<dbReference type="InterPro" id="IPR036291">
    <property type="entry name" value="NAD(P)-bd_dom_sf"/>
</dbReference>
<feature type="binding site" evidence="6">
    <location>
        <position position="81"/>
    </location>
    <ligand>
        <name>CoA</name>
        <dbReference type="ChEBI" id="CHEBI:57287"/>
    </ligand>
</feature>
<evidence type="ECO:0000313" key="10">
    <source>
        <dbReference type="EMBL" id="RHZ78211.1"/>
    </source>
</evidence>
<evidence type="ECO:0000256" key="8">
    <source>
        <dbReference type="RuleBase" id="RU000677"/>
    </source>
</evidence>
<dbReference type="GO" id="GO:0004775">
    <property type="term" value="F:succinate-CoA ligase (ADP-forming) activity"/>
    <property type="evidence" value="ECO:0007669"/>
    <property type="project" value="UniProtKB-UniRule"/>
</dbReference>
<evidence type="ECO:0000256" key="7">
    <source>
        <dbReference type="PIRSR" id="PIRSR001553-1"/>
    </source>
</evidence>
<dbReference type="FunFam" id="3.40.50.720:FF:000002">
    <property type="entry name" value="Succinate--CoA ligase [ADP-forming] subunit alpha"/>
    <property type="match status" value="1"/>
</dbReference>
<evidence type="ECO:0000256" key="1">
    <source>
        <dbReference type="ARBA" id="ARBA00005064"/>
    </source>
</evidence>
<dbReference type="PROSITE" id="PS00399">
    <property type="entry name" value="SUCCINYL_COA_LIG_2"/>
    <property type="match status" value="1"/>
</dbReference>
<dbReference type="InterPro" id="IPR005810">
    <property type="entry name" value="CoA_lig_alpha"/>
</dbReference>
<dbReference type="SUPFAM" id="SSF52210">
    <property type="entry name" value="Succinyl-CoA synthetase domains"/>
    <property type="match status" value="1"/>
</dbReference>
<evidence type="ECO:0000256" key="6">
    <source>
        <dbReference type="HAMAP-Rule" id="MF_03222"/>
    </source>
</evidence>
<reference evidence="10 11" key="1">
    <citation type="submission" date="2018-08" db="EMBL/GenBank/DDBJ databases">
        <title>Genome and evolution of the arbuscular mycorrhizal fungus Diversispora epigaea (formerly Glomus versiforme) and its bacterial endosymbionts.</title>
        <authorList>
            <person name="Sun X."/>
            <person name="Fei Z."/>
            <person name="Harrison M."/>
        </authorList>
    </citation>
    <scope>NUCLEOTIDE SEQUENCE [LARGE SCALE GENOMIC DNA]</scope>
    <source>
        <strain evidence="10 11">IT104</strain>
    </source>
</reference>
<comment type="subunit">
    <text evidence="5">Heterodimer of an alpha and a beta subunit. Different beta subunits determine nucleotide specificity. Together with the ATP-specific beta subunit SUCLA2, forms an ADP-forming succinyl-CoA synthetase (A-SCS). Together with the GTP-specific beta subunit SUCLG2 forms a GDP-forming succinyl-CoA synthetase (G-SCS).</text>
</comment>